<dbReference type="Proteomes" id="UP000689195">
    <property type="component" value="Unassembled WGS sequence"/>
</dbReference>
<keyword evidence="2" id="KW-1185">Reference proteome</keyword>
<sequence length="75" mass="9345">MPQNFQFQPEKSYLKLIQSYKIQSIKRSITYFIYIYRISNQYKQRYTCSIELIERTNDQKSFNWNQESNQYLQLN</sequence>
<proteinExistence type="predicted"/>
<organism evidence="1 2">
    <name type="scientific">Paramecium pentaurelia</name>
    <dbReference type="NCBI Taxonomy" id="43138"/>
    <lineage>
        <taxon>Eukaryota</taxon>
        <taxon>Sar</taxon>
        <taxon>Alveolata</taxon>
        <taxon>Ciliophora</taxon>
        <taxon>Intramacronucleata</taxon>
        <taxon>Oligohymenophorea</taxon>
        <taxon>Peniculida</taxon>
        <taxon>Parameciidae</taxon>
        <taxon>Paramecium</taxon>
    </lineage>
</organism>
<evidence type="ECO:0000313" key="2">
    <source>
        <dbReference type="Proteomes" id="UP000689195"/>
    </source>
</evidence>
<comment type="caution">
    <text evidence="1">The sequence shown here is derived from an EMBL/GenBank/DDBJ whole genome shotgun (WGS) entry which is preliminary data.</text>
</comment>
<dbReference type="EMBL" id="CAJJDO010000064">
    <property type="protein sequence ID" value="CAD8175915.1"/>
    <property type="molecule type" value="Genomic_DNA"/>
</dbReference>
<reference evidence="1" key="1">
    <citation type="submission" date="2021-01" db="EMBL/GenBank/DDBJ databases">
        <authorList>
            <consortium name="Genoscope - CEA"/>
            <person name="William W."/>
        </authorList>
    </citation>
    <scope>NUCLEOTIDE SEQUENCE</scope>
</reference>
<dbReference type="AlphaFoldDB" id="A0A8S1VHT1"/>
<evidence type="ECO:0000313" key="1">
    <source>
        <dbReference type="EMBL" id="CAD8175915.1"/>
    </source>
</evidence>
<accession>A0A8S1VHT1</accession>
<name>A0A8S1VHT1_9CILI</name>
<protein>
    <submittedName>
        <fullName evidence="1">Uncharacterized protein</fullName>
    </submittedName>
</protein>
<gene>
    <name evidence="1" type="ORF">PPENT_87.1.T0640076</name>
</gene>